<dbReference type="CDD" id="cd00037">
    <property type="entry name" value="CLECT"/>
    <property type="match status" value="1"/>
</dbReference>
<accession>A0AAV2SFN6</accession>
<feature type="domain" description="C-type lectin" evidence="1">
    <location>
        <begin position="74"/>
        <end position="195"/>
    </location>
</feature>
<dbReference type="AlphaFoldDB" id="A0AAV2SFN6"/>
<dbReference type="InterPro" id="IPR001304">
    <property type="entry name" value="C-type_lectin-like"/>
</dbReference>
<name>A0AAV2SFN6_MEGNR</name>
<dbReference type="Gene3D" id="3.10.100.10">
    <property type="entry name" value="Mannose-Binding Protein A, subunit A"/>
    <property type="match status" value="1"/>
</dbReference>
<dbReference type="InterPro" id="IPR016187">
    <property type="entry name" value="CTDL_fold"/>
</dbReference>
<dbReference type="Proteomes" id="UP001497623">
    <property type="component" value="Unassembled WGS sequence"/>
</dbReference>
<feature type="non-terminal residue" evidence="2">
    <location>
        <position position="1"/>
    </location>
</feature>
<keyword evidence="3" id="KW-1185">Reference proteome</keyword>
<protein>
    <recommendedName>
        <fullName evidence="1">C-type lectin domain-containing protein</fullName>
    </recommendedName>
</protein>
<dbReference type="SUPFAM" id="SSF56436">
    <property type="entry name" value="C-type lectin-like"/>
    <property type="match status" value="1"/>
</dbReference>
<reference evidence="2 3" key="1">
    <citation type="submission" date="2024-05" db="EMBL/GenBank/DDBJ databases">
        <authorList>
            <person name="Wallberg A."/>
        </authorList>
    </citation>
    <scope>NUCLEOTIDE SEQUENCE [LARGE SCALE GENOMIC DNA]</scope>
</reference>
<dbReference type="EMBL" id="CAXKWB010062921">
    <property type="protein sequence ID" value="CAL4185896.1"/>
    <property type="molecule type" value="Genomic_DNA"/>
</dbReference>
<comment type="caution">
    <text evidence="2">The sequence shown here is derived from an EMBL/GenBank/DDBJ whole genome shotgun (WGS) entry which is preliminary data.</text>
</comment>
<dbReference type="InterPro" id="IPR016186">
    <property type="entry name" value="C-type_lectin-like/link_sf"/>
</dbReference>
<evidence type="ECO:0000313" key="3">
    <source>
        <dbReference type="Proteomes" id="UP001497623"/>
    </source>
</evidence>
<proteinExistence type="predicted"/>
<organism evidence="2 3">
    <name type="scientific">Meganyctiphanes norvegica</name>
    <name type="common">Northern krill</name>
    <name type="synonym">Thysanopoda norvegica</name>
    <dbReference type="NCBI Taxonomy" id="48144"/>
    <lineage>
        <taxon>Eukaryota</taxon>
        <taxon>Metazoa</taxon>
        <taxon>Ecdysozoa</taxon>
        <taxon>Arthropoda</taxon>
        <taxon>Crustacea</taxon>
        <taxon>Multicrustacea</taxon>
        <taxon>Malacostraca</taxon>
        <taxon>Eumalacostraca</taxon>
        <taxon>Eucarida</taxon>
        <taxon>Euphausiacea</taxon>
        <taxon>Euphausiidae</taxon>
        <taxon>Meganyctiphanes</taxon>
    </lineage>
</organism>
<evidence type="ECO:0000259" key="1">
    <source>
        <dbReference type="PROSITE" id="PS50041"/>
    </source>
</evidence>
<gene>
    <name evidence="2" type="ORF">MNOR_LOCUS36001</name>
</gene>
<evidence type="ECO:0000313" key="2">
    <source>
        <dbReference type="EMBL" id="CAL4185896.1"/>
    </source>
</evidence>
<dbReference type="PROSITE" id="PS50041">
    <property type="entry name" value="C_TYPE_LECTIN_2"/>
    <property type="match status" value="1"/>
</dbReference>
<sequence>NSDIAKCKAQESCSSLGGRCINKADYCNGTTNGSAKYCRGRNCQCCIPYTPPEPTCEPSPICCHSEGFFQLSGPSSQCYKFFDDRTRNWHQANHFCLAEGLRLARPYDARTLRSYIVERYGSPSFAWVYGRGNGMSIVWKDGPADFRTHISENNPLWKDGHPGTETNSTYCMYLLAEESAWKNSPEETYGVYPCYNQLFTLCELVTYVIHGG</sequence>